<proteinExistence type="predicted"/>
<evidence type="ECO:0000313" key="1">
    <source>
        <dbReference type="EMBL" id="MBD8007673.1"/>
    </source>
</evidence>
<keyword evidence="2" id="KW-1185">Reference proteome</keyword>
<sequence length="143" mass="16746">MIDLQAPIVPWEGMGGIKLNSHINEFYSMIEQYGKQPKLLGKYLIRYEIDNSLDLWFNLLNGKLFKITATSNYYGTLFNKIRVGMHIDDVIKLEPSFVYDDFEEVYCSSKGVYLETDPVEQTVLWISVYIKEIDNPDFERGNW</sequence>
<accession>A0ABR8VSB4</accession>
<name>A0ABR8VSB4_9BACI</name>
<gene>
    <name evidence="1" type="ORF">H9631_21775</name>
</gene>
<comment type="caution">
    <text evidence="1">The sequence shown here is derived from an EMBL/GenBank/DDBJ whole genome shotgun (WGS) entry which is preliminary data.</text>
</comment>
<dbReference type="EMBL" id="JACSPV010000078">
    <property type="protein sequence ID" value="MBD8007673.1"/>
    <property type="molecule type" value="Genomic_DNA"/>
</dbReference>
<evidence type="ECO:0000313" key="2">
    <source>
        <dbReference type="Proteomes" id="UP000648182"/>
    </source>
</evidence>
<reference evidence="1 2" key="1">
    <citation type="submission" date="2020-08" db="EMBL/GenBank/DDBJ databases">
        <title>A Genomic Blueprint of the Chicken Gut Microbiome.</title>
        <authorList>
            <person name="Gilroy R."/>
            <person name="Ravi A."/>
            <person name="Getino M."/>
            <person name="Pursley I."/>
            <person name="Horton D.L."/>
            <person name="Alikhan N.-F."/>
            <person name="Baker D."/>
            <person name="Gharbi K."/>
            <person name="Hall N."/>
            <person name="Watson M."/>
            <person name="Adriaenssens E.M."/>
            <person name="Foster-Nyarko E."/>
            <person name="Jarju S."/>
            <person name="Secka A."/>
            <person name="Antonio M."/>
            <person name="Oren A."/>
            <person name="Chaudhuri R."/>
            <person name="La Ragione R.M."/>
            <person name="Hildebrand F."/>
            <person name="Pallen M.J."/>
        </authorList>
    </citation>
    <scope>NUCLEOTIDE SEQUENCE [LARGE SCALE GENOMIC DNA]</scope>
    <source>
        <strain evidence="1 2">Sa1BUA2</strain>
    </source>
</reference>
<dbReference type="Proteomes" id="UP000648182">
    <property type="component" value="Unassembled WGS sequence"/>
</dbReference>
<organism evidence="1 2">
    <name type="scientific">Bacillus norwichensis</name>
    <dbReference type="NCBI Taxonomy" id="2762217"/>
    <lineage>
        <taxon>Bacteria</taxon>
        <taxon>Bacillati</taxon>
        <taxon>Bacillota</taxon>
        <taxon>Bacilli</taxon>
        <taxon>Bacillales</taxon>
        <taxon>Bacillaceae</taxon>
        <taxon>Bacillus</taxon>
    </lineage>
</organism>
<protein>
    <submittedName>
        <fullName evidence="1">Uncharacterized protein</fullName>
    </submittedName>
</protein>